<dbReference type="GO" id="GO:0050661">
    <property type="term" value="F:NADP binding"/>
    <property type="evidence" value="ECO:0007669"/>
    <property type="project" value="InterPro"/>
</dbReference>
<feature type="binding site" evidence="16">
    <location>
        <position position="315"/>
    </location>
    <ligand>
        <name>FAD</name>
        <dbReference type="ChEBI" id="CHEBI:57692"/>
    </ligand>
</feature>
<dbReference type="PROSITE" id="PS00076">
    <property type="entry name" value="PYRIDINE_REDOX_1"/>
    <property type="match status" value="1"/>
</dbReference>
<evidence type="ECO:0000256" key="15">
    <source>
        <dbReference type="ARBA" id="ARBA00048984"/>
    </source>
</evidence>
<comment type="cofactor">
    <cofactor evidence="16">
        <name>FAD</name>
        <dbReference type="ChEBI" id="CHEBI:57692"/>
    </cofactor>
    <text evidence="16">Binds 1 FAD per subunit.</text>
</comment>
<evidence type="ECO:0000313" key="21">
    <source>
        <dbReference type="EMBL" id="KXP14147.1"/>
    </source>
</evidence>
<dbReference type="EMBL" id="LSRF01000007">
    <property type="protein sequence ID" value="KXP14147.1"/>
    <property type="molecule type" value="Genomic_DNA"/>
</dbReference>
<feature type="binding site" evidence="16">
    <location>
        <position position="274"/>
    </location>
    <ligand>
        <name>NAD(+)</name>
        <dbReference type="ChEBI" id="CHEBI:57540"/>
    </ligand>
</feature>
<dbReference type="InterPro" id="IPR021179">
    <property type="entry name" value="Mercury_reductase_MerA"/>
</dbReference>
<keyword evidence="9" id="KW-0521">NADP</keyword>
<evidence type="ECO:0000256" key="1">
    <source>
        <dbReference type="ARBA" id="ARBA00007532"/>
    </source>
</evidence>
<evidence type="ECO:0000256" key="5">
    <source>
        <dbReference type="ARBA" id="ARBA00022466"/>
    </source>
</evidence>
<proteinExistence type="inferred from homology"/>
<evidence type="ECO:0000259" key="19">
    <source>
        <dbReference type="Pfam" id="PF02852"/>
    </source>
</evidence>
<dbReference type="STRING" id="239498.AXK60_21950"/>
<keyword evidence="12" id="KW-1015">Disulfide bond</keyword>
<keyword evidence="8 16" id="KW-0274">FAD</keyword>
<name>A0A138AUL2_9ACTN</name>
<feature type="disulfide bond" description="Redox-active" evidence="17">
    <location>
        <begin position="42"/>
        <end position="47"/>
    </location>
</feature>
<dbReference type="GO" id="GO:0045340">
    <property type="term" value="F:mercury ion binding"/>
    <property type="evidence" value="ECO:0007669"/>
    <property type="project" value="InterPro"/>
</dbReference>
<evidence type="ECO:0000313" key="22">
    <source>
        <dbReference type="Proteomes" id="UP000070258"/>
    </source>
</evidence>
<dbReference type="SUPFAM" id="SSF51905">
    <property type="entry name" value="FAD/NAD(P)-binding domain"/>
    <property type="match status" value="1"/>
</dbReference>
<dbReference type="SUPFAM" id="SSF55424">
    <property type="entry name" value="FAD/NAD-linked reductases, dimerisation (C-terminal) domain"/>
    <property type="match status" value="1"/>
</dbReference>
<keyword evidence="10" id="KW-0476">Mercury</keyword>
<dbReference type="RefSeq" id="WP_068526164.1">
    <property type="nucleotide sequence ID" value="NZ_LSRF01000007.1"/>
</dbReference>
<keyword evidence="7" id="KW-0479">Metal-binding</keyword>
<dbReference type="GO" id="GO:0050787">
    <property type="term" value="P:detoxification of mercury ion"/>
    <property type="evidence" value="ECO:0007669"/>
    <property type="project" value="InterPro"/>
</dbReference>
<dbReference type="GO" id="GO:0050660">
    <property type="term" value="F:flavin adenine dinucleotide binding"/>
    <property type="evidence" value="ECO:0007669"/>
    <property type="project" value="InterPro"/>
</dbReference>
<dbReference type="InterPro" id="IPR016156">
    <property type="entry name" value="FAD/NAD-linked_Rdtase_dimer_sf"/>
</dbReference>
<keyword evidence="13 18" id="KW-0676">Redox-active center</keyword>
<dbReference type="InterPro" id="IPR023753">
    <property type="entry name" value="FAD/NAD-binding_dom"/>
</dbReference>
<feature type="binding site" evidence="16">
    <location>
        <begin position="185"/>
        <end position="192"/>
    </location>
    <ligand>
        <name>NAD(+)</name>
        <dbReference type="ChEBI" id="CHEBI:57540"/>
    </ligand>
</feature>
<evidence type="ECO:0000256" key="17">
    <source>
        <dbReference type="PIRSR" id="PIRSR000350-4"/>
    </source>
</evidence>
<gene>
    <name evidence="21" type="ORF">AXK60_21950</name>
</gene>
<feature type="domain" description="FAD/NAD(P)-binding" evidence="20">
    <location>
        <begin position="5"/>
        <end position="330"/>
    </location>
</feature>
<evidence type="ECO:0000256" key="9">
    <source>
        <dbReference type="ARBA" id="ARBA00022857"/>
    </source>
</evidence>
<dbReference type="GeneID" id="300996251"/>
<dbReference type="InterPro" id="IPR004099">
    <property type="entry name" value="Pyr_nucl-diS_OxRdtase_dimer"/>
</dbReference>
<dbReference type="EC" id="1.16.1.1" evidence="3"/>
<comment type="catalytic activity">
    <reaction evidence="15">
        <text>Hg + NADP(+) + H(+) = Hg(2+) + NADPH</text>
        <dbReference type="Rhea" id="RHEA:23856"/>
        <dbReference type="ChEBI" id="CHEBI:15378"/>
        <dbReference type="ChEBI" id="CHEBI:16170"/>
        <dbReference type="ChEBI" id="CHEBI:16793"/>
        <dbReference type="ChEBI" id="CHEBI:57783"/>
        <dbReference type="ChEBI" id="CHEBI:58349"/>
        <dbReference type="EC" id="1.16.1.1"/>
    </reaction>
</comment>
<evidence type="ECO:0000256" key="10">
    <source>
        <dbReference type="ARBA" id="ARBA00022914"/>
    </source>
</evidence>
<evidence type="ECO:0000256" key="13">
    <source>
        <dbReference type="ARBA" id="ARBA00023284"/>
    </source>
</evidence>
<feature type="domain" description="Pyridine nucleotide-disulphide oxidoreductase dimerisation" evidence="19">
    <location>
        <begin position="351"/>
        <end position="458"/>
    </location>
</feature>
<dbReference type="GO" id="GO:0016152">
    <property type="term" value="F:mercury (II) reductase (NADP+) activity"/>
    <property type="evidence" value="ECO:0007669"/>
    <property type="project" value="UniProtKB-EC"/>
</dbReference>
<dbReference type="InterPro" id="IPR012999">
    <property type="entry name" value="Pyr_OxRdtase_I_AS"/>
</dbReference>
<evidence type="ECO:0000256" key="7">
    <source>
        <dbReference type="ARBA" id="ARBA00022723"/>
    </source>
</evidence>
<dbReference type="Pfam" id="PF07992">
    <property type="entry name" value="Pyr_redox_2"/>
    <property type="match status" value="1"/>
</dbReference>
<evidence type="ECO:0000256" key="11">
    <source>
        <dbReference type="ARBA" id="ARBA00023002"/>
    </source>
</evidence>
<comment type="similarity">
    <text evidence="1 18">Belongs to the class-I pyridine nucleotide-disulfide oxidoreductase family.</text>
</comment>
<evidence type="ECO:0000256" key="3">
    <source>
        <dbReference type="ARBA" id="ARBA00012661"/>
    </source>
</evidence>
<dbReference type="GO" id="GO:0016668">
    <property type="term" value="F:oxidoreductase activity, acting on a sulfur group of donors, NAD(P) as acceptor"/>
    <property type="evidence" value="ECO:0007669"/>
    <property type="project" value="InterPro"/>
</dbReference>
<dbReference type="OrthoDB" id="9800167at2"/>
<organism evidence="21 22">
    <name type="scientific">Tsukamurella pseudospumae</name>
    <dbReference type="NCBI Taxonomy" id="239498"/>
    <lineage>
        <taxon>Bacteria</taxon>
        <taxon>Bacillati</taxon>
        <taxon>Actinomycetota</taxon>
        <taxon>Actinomycetes</taxon>
        <taxon>Mycobacteriales</taxon>
        <taxon>Tsukamurellaceae</taxon>
        <taxon>Tsukamurella</taxon>
    </lineage>
</organism>
<comment type="subunit">
    <text evidence="2">Homodimer.</text>
</comment>
<keyword evidence="5" id="KW-0475">Mercuric resistance</keyword>
<evidence type="ECO:0000256" key="18">
    <source>
        <dbReference type="RuleBase" id="RU003691"/>
    </source>
</evidence>
<evidence type="ECO:0000256" key="16">
    <source>
        <dbReference type="PIRSR" id="PIRSR000350-3"/>
    </source>
</evidence>
<dbReference type="Proteomes" id="UP000070258">
    <property type="component" value="Unassembled WGS sequence"/>
</dbReference>
<evidence type="ECO:0000256" key="14">
    <source>
        <dbReference type="ARBA" id="ARBA00031725"/>
    </source>
</evidence>
<reference evidence="22" key="1">
    <citation type="submission" date="2016-02" db="EMBL/GenBank/DDBJ databases">
        <authorList>
            <person name="Wen L."/>
            <person name="He K."/>
            <person name="Yang H."/>
        </authorList>
    </citation>
    <scope>NUCLEOTIDE SEQUENCE [LARGE SCALE GENOMIC DNA]</scope>
    <source>
        <strain evidence="22">JCM 15929</strain>
    </source>
</reference>
<dbReference type="NCBIfam" id="TIGR02053">
    <property type="entry name" value="MerA"/>
    <property type="match status" value="1"/>
</dbReference>
<dbReference type="PANTHER" id="PTHR43014">
    <property type="entry name" value="MERCURIC REDUCTASE"/>
    <property type="match status" value="1"/>
</dbReference>
<keyword evidence="6 18" id="KW-0285">Flavoprotein</keyword>
<dbReference type="Pfam" id="PF02852">
    <property type="entry name" value="Pyr_redox_dim"/>
    <property type="match status" value="1"/>
</dbReference>
<dbReference type="AlphaFoldDB" id="A0A138AUL2"/>
<evidence type="ECO:0000256" key="6">
    <source>
        <dbReference type="ARBA" id="ARBA00022630"/>
    </source>
</evidence>
<evidence type="ECO:0000256" key="8">
    <source>
        <dbReference type="ARBA" id="ARBA00022827"/>
    </source>
</evidence>
<keyword evidence="16" id="KW-0520">NAD</keyword>
<accession>A0A138AUL2</accession>
<keyword evidence="11 18" id="KW-0560">Oxidoreductase</keyword>
<dbReference type="FunFam" id="3.30.390.30:FF:000001">
    <property type="entry name" value="Dihydrolipoyl dehydrogenase"/>
    <property type="match status" value="1"/>
</dbReference>
<evidence type="ECO:0000259" key="20">
    <source>
        <dbReference type="Pfam" id="PF07992"/>
    </source>
</evidence>
<dbReference type="GO" id="GO:0003955">
    <property type="term" value="F:NAD(P)H dehydrogenase (quinone) activity"/>
    <property type="evidence" value="ECO:0007669"/>
    <property type="project" value="TreeGrafter"/>
</dbReference>
<evidence type="ECO:0000256" key="12">
    <source>
        <dbReference type="ARBA" id="ARBA00023157"/>
    </source>
</evidence>
<feature type="binding site" evidence="16">
    <location>
        <position position="51"/>
    </location>
    <ligand>
        <name>FAD</name>
        <dbReference type="ChEBI" id="CHEBI:57692"/>
    </ligand>
</feature>
<dbReference type="InterPro" id="IPR036188">
    <property type="entry name" value="FAD/NAD-bd_sf"/>
</dbReference>
<dbReference type="Gene3D" id="3.30.390.30">
    <property type="match status" value="1"/>
</dbReference>
<dbReference type="PANTHER" id="PTHR43014:SF2">
    <property type="entry name" value="MERCURIC REDUCTASE"/>
    <property type="match status" value="1"/>
</dbReference>
<keyword evidence="16" id="KW-0547">Nucleotide-binding</keyword>
<dbReference type="PRINTS" id="PR00411">
    <property type="entry name" value="PNDRDTASEI"/>
</dbReference>
<evidence type="ECO:0000256" key="4">
    <source>
        <dbReference type="ARBA" id="ARBA00014791"/>
    </source>
</evidence>
<dbReference type="PIRSF" id="PIRSF000350">
    <property type="entry name" value="Mercury_reductase_MerA"/>
    <property type="match status" value="1"/>
</dbReference>
<protein>
    <recommendedName>
        <fullName evidence="4">Mercuric reductase</fullName>
        <ecNumber evidence="3">1.16.1.1</ecNumber>
    </recommendedName>
    <alternativeName>
        <fullName evidence="14">Hg(II) reductase</fullName>
    </alternativeName>
</protein>
<dbReference type="InterPro" id="IPR001100">
    <property type="entry name" value="Pyr_nuc-diS_OxRdtase"/>
</dbReference>
<comment type="caution">
    <text evidence="21">The sequence shown here is derived from an EMBL/GenBank/DDBJ whole genome shotgun (WGS) entry which is preliminary data.</text>
</comment>
<dbReference type="PRINTS" id="PR00368">
    <property type="entry name" value="FADPNR"/>
</dbReference>
<evidence type="ECO:0000256" key="2">
    <source>
        <dbReference type="ARBA" id="ARBA00011738"/>
    </source>
</evidence>
<sequence>MSEEFDLAIVGSGAAAMAAAIRATAMGKSVVMIERGTFGGTCVNTGCVPSKALIAAAQAQHTVSDAGRFPGVGATAVPVDMAALAAGTRRLAESMRSEKYVAVADSYGWRRVQGAAAFAGTRAAPSLVVTAPDGTTETIIARRYLVATGAQPSIPSIPGLNLVDYLTSTTAMELTAVPESLLVIGGGFIALEQAQLFARLGAKVTVLVRSRIASAEDADVADALLEALADEHIEVVQLATATSVDTEAGEVVVTASSPGGQGDFRAAKLLVATGRTPNTRGLNLETVGVDTSTSGAILVSNQLRTSNPRVWAAGDVTGHPEFVYVAAAQGTTVADNMFGQTPRSLDYTHLPRVMFTSPAIGSVGMTETQALASGIRYTSSLLPLTHVPRAQVDRDTRGFIKLIADSDSHRVLGISAVANSAGEIAAAGVYILEARMTVEQVARTWAPYLTMAEGIKIAAQSFSTDIAQLSCCAS</sequence>
<dbReference type="Gene3D" id="3.50.50.60">
    <property type="entry name" value="FAD/NAD(P)-binding domain"/>
    <property type="match status" value="2"/>
</dbReference>